<evidence type="ECO:0000256" key="1">
    <source>
        <dbReference type="ARBA" id="ARBA00004442"/>
    </source>
</evidence>
<evidence type="ECO:0008006" key="10">
    <source>
        <dbReference type="Google" id="ProtNLM"/>
    </source>
</evidence>
<evidence type="ECO:0000256" key="3">
    <source>
        <dbReference type="ARBA" id="ARBA00022729"/>
    </source>
</evidence>
<dbReference type="Gene3D" id="1.25.40.390">
    <property type="match status" value="1"/>
</dbReference>
<dbReference type="Proteomes" id="UP000319374">
    <property type="component" value="Chromosome"/>
</dbReference>
<comment type="subcellular location">
    <subcellularLocation>
        <location evidence="1">Cell outer membrane</location>
    </subcellularLocation>
</comment>
<dbReference type="AlphaFoldDB" id="A0A4Y1X0P4"/>
<reference evidence="9" key="1">
    <citation type="submission" date="2019-06" db="EMBL/GenBank/DDBJ databases">
        <title>Alistipes onderdonkii subsp. vulgaris subsp. nov., Alistipes dispar sp. nov. and Alistipes communis sp. nov., isolated from human faeces, and creation of Alistipes onderdonkii subsp. onderdonkii subsp. nov.</title>
        <authorList>
            <person name="Sakamoto M."/>
            <person name="Ikeyama N."/>
            <person name="Ogata Y."/>
            <person name="Suda W."/>
            <person name="Iino T."/>
            <person name="Hattori M."/>
            <person name="Ohkuma M."/>
        </authorList>
    </citation>
    <scope>NUCLEOTIDE SEQUENCE [LARGE SCALE GENOMIC DNA]</scope>
    <source>
        <strain evidence="9">5CPEGH6</strain>
    </source>
</reference>
<dbReference type="GO" id="GO:0009279">
    <property type="term" value="C:cell outer membrane"/>
    <property type="evidence" value="ECO:0007669"/>
    <property type="project" value="UniProtKB-SubCell"/>
</dbReference>
<dbReference type="SUPFAM" id="SSF48452">
    <property type="entry name" value="TPR-like"/>
    <property type="match status" value="1"/>
</dbReference>
<feature type="domain" description="SusD-like N-terminal" evidence="7">
    <location>
        <begin position="65"/>
        <end position="227"/>
    </location>
</feature>
<organism evidence="8 9">
    <name type="scientific">Alistipes dispar</name>
    <dbReference type="NCBI Taxonomy" id="2585119"/>
    <lineage>
        <taxon>Bacteria</taxon>
        <taxon>Pseudomonadati</taxon>
        <taxon>Bacteroidota</taxon>
        <taxon>Bacteroidia</taxon>
        <taxon>Bacteroidales</taxon>
        <taxon>Rikenellaceae</taxon>
        <taxon>Alistipes</taxon>
    </lineage>
</organism>
<protein>
    <recommendedName>
        <fullName evidence="10">Starch-binding protein</fullName>
    </recommendedName>
</protein>
<comment type="similarity">
    <text evidence="2">Belongs to the SusD family.</text>
</comment>
<gene>
    <name evidence="8" type="ORF">A5CPEGH6_07140</name>
</gene>
<evidence type="ECO:0000313" key="8">
    <source>
        <dbReference type="EMBL" id="BBL06076.1"/>
    </source>
</evidence>
<sequence>MGLAAALCGTSCSDVIDLNPGDRFSPATVWSSTTTVDSYVLGLYSIFSSSCEFYGTGSPNLTDAYSDILKSGSWDQYNHSYNRSLFQESAFNSTSAGAFECWSTHYERIRRENEFLRDAPKYREKFGEKWMDTRIAEVRFCRAYAYYLLCRVYGGVILRTEVDGPEQNDKARSTEADCWDFIIEELKDLAPQLPQGNKTENGDNWDDANYGRATQQAAYGLLSRVALFAERWDVAAQAARDVEKCGGALDLTGYANVFNGDLKSNKEILFGVDFEQDVITHRYDAYVRPSGDAKALGTSALYSVFFPTSELADSYEMADGTPFSWETHGSDPYTGREPRFYATILYNGASWMGRTIESYVGGADGFKEYENSKSANTTVTGYYLRKYLKDGDKSWITAYSAQTCILIRYAEVLLNKAEALAELSWEQNSVEALQALNDVRGRVGLPSRQTASKEEFMEFVRHERMVELAGEGFRYWDLRRWRLAEEVINGKNVHGVKITKTDSGFNYEHVDADNGNKRIFYDRYYHFAIPESERSKNPLCDNNQGWV</sequence>
<dbReference type="InterPro" id="IPR012944">
    <property type="entry name" value="SusD_RagB_dom"/>
</dbReference>
<keyword evidence="9" id="KW-1185">Reference proteome</keyword>
<dbReference type="Pfam" id="PF07980">
    <property type="entry name" value="SusD_RagB"/>
    <property type="match status" value="1"/>
</dbReference>
<dbReference type="InterPro" id="IPR033985">
    <property type="entry name" value="SusD-like_N"/>
</dbReference>
<dbReference type="CDD" id="cd08977">
    <property type="entry name" value="SusD"/>
    <property type="match status" value="1"/>
</dbReference>
<dbReference type="Pfam" id="PF14322">
    <property type="entry name" value="SusD-like_3"/>
    <property type="match status" value="1"/>
</dbReference>
<evidence type="ECO:0000259" key="7">
    <source>
        <dbReference type="Pfam" id="PF14322"/>
    </source>
</evidence>
<feature type="domain" description="RagB/SusD" evidence="6">
    <location>
        <begin position="266"/>
        <end position="546"/>
    </location>
</feature>
<evidence type="ECO:0000313" key="9">
    <source>
        <dbReference type="Proteomes" id="UP000319374"/>
    </source>
</evidence>
<dbReference type="EMBL" id="AP019736">
    <property type="protein sequence ID" value="BBL06076.1"/>
    <property type="molecule type" value="Genomic_DNA"/>
</dbReference>
<evidence type="ECO:0000256" key="5">
    <source>
        <dbReference type="ARBA" id="ARBA00023237"/>
    </source>
</evidence>
<accession>A0A4Y1X0P4</accession>
<name>A0A4Y1X0P4_9BACT</name>
<keyword evidence="5" id="KW-0998">Cell outer membrane</keyword>
<evidence type="ECO:0000256" key="4">
    <source>
        <dbReference type="ARBA" id="ARBA00023136"/>
    </source>
</evidence>
<proteinExistence type="inferred from homology"/>
<dbReference type="KEGG" id="ada:A5CPEGH6_07140"/>
<evidence type="ECO:0000256" key="2">
    <source>
        <dbReference type="ARBA" id="ARBA00006275"/>
    </source>
</evidence>
<keyword evidence="4" id="KW-0472">Membrane</keyword>
<keyword evidence="3" id="KW-0732">Signal</keyword>
<evidence type="ECO:0000259" key="6">
    <source>
        <dbReference type="Pfam" id="PF07980"/>
    </source>
</evidence>
<dbReference type="InterPro" id="IPR011990">
    <property type="entry name" value="TPR-like_helical_dom_sf"/>
</dbReference>